<organism evidence="1 2">
    <name type="scientific">Symbiodinium microadriaticum</name>
    <name type="common">Dinoflagellate</name>
    <name type="synonym">Zooxanthella microadriatica</name>
    <dbReference type="NCBI Taxonomy" id="2951"/>
    <lineage>
        <taxon>Eukaryota</taxon>
        <taxon>Sar</taxon>
        <taxon>Alveolata</taxon>
        <taxon>Dinophyceae</taxon>
        <taxon>Suessiales</taxon>
        <taxon>Symbiodiniaceae</taxon>
        <taxon>Symbiodinium</taxon>
    </lineage>
</organism>
<comment type="caution">
    <text evidence="1">The sequence shown here is derived from an EMBL/GenBank/DDBJ whole genome shotgun (WGS) entry which is preliminary data.</text>
</comment>
<gene>
    <name evidence="1" type="ORF">AK812_SmicGene4022</name>
</gene>
<protein>
    <submittedName>
        <fullName evidence="1">Uncharacterized protein</fullName>
    </submittedName>
</protein>
<sequence>MAFPSCGGERKRKHVRRSECRDDLEEIAFSAGIWEAGRFEEQLLTLMYEADASDPRAASLLTSRASWTTSWEGPSSSLRGISPAIWTGSCKPSSEVELHTFQDPPATRMVSVRASQTQHGELWADARHLRGPCRCLHVGRPAPSHSTCAAWSAATRSSPACASHSEERESEVTSV</sequence>
<dbReference type="Proteomes" id="UP000186817">
    <property type="component" value="Unassembled WGS sequence"/>
</dbReference>
<name>A0A1Q9EXH4_SYMMI</name>
<proteinExistence type="predicted"/>
<dbReference type="EMBL" id="LSRX01000049">
    <property type="protein sequence ID" value="OLQ12053.1"/>
    <property type="molecule type" value="Genomic_DNA"/>
</dbReference>
<evidence type="ECO:0000313" key="1">
    <source>
        <dbReference type="EMBL" id="OLQ12053.1"/>
    </source>
</evidence>
<reference evidence="1 2" key="1">
    <citation type="submission" date="2016-02" db="EMBL/GenBank/DDBJ databases">
        <title>Genome analysis of coral dinoflagellate symbionts highlights evolutionary adaptations to a symbiotic lifestyle.</title>
        <authorList>
            <person name="Aranda M."/>
            <person name="Li Y."/>
            <person name="Liew Y.J."/>
            <person name="Baumgarten S."/>
            <person name="Simakov O."/>
            <person name="Wilson M."/>
            <person name="Piel J."/>
            <person name="Ashoor H."/>
            <person name="Bougouffa S."/>
            <person name="Bajic V.B."/>
            <person name="Ryu T."/>
            <person name="Ravasi T."/>
            <person name="Bayer T."/>
            <person name="Micklem G."/>
            <person name="Kim H."/>
            <person name="Bhak J."/>
            <person name="Lajeunesse T.C."/>
            <person name="Voolstra C.R."/>
        </authorList>
    </citation>
    <scope>NUCLEOTIDE SEQUENCE [LARGE SCALE GENOMIC DNA]</scope>
    <source>
        <strain evidence="1 2">CCMP2467</strain>
    </source>
</reference>
<accession>A0A1Q9EXH4</accession>
<evidence type="ECO:0000313" key="2">
    <source>
        <dbReference type="Proteomes" id="UP000186817"/>
    </source>
</evidence>
<dbReference type="OrthoDB" id="10272505at2759"/>
<dbReference type="AlphaFoldDB" id="A0A1Q9EXH4"/>
<keyword evidence="2" id="KW-1185">Reference proteome</keyword>